<sequence>MGLNSDKTGFKEGSGTNKIPPLSADSNIKMFKKPVNVSLTGFFVFEG</sequence>
<keyword evidence="3" id="KW-1185">Reference proteome</keyword>
<dbReference type="EMBL" id="SNYC01000001">
    <property type="protein sequence ID" value="TDQ12795.1"/>
    <property type="molecule type" value="Genomic_DNA"/>
</dbReference>
<dbReference type="AlphaFoldDB" id="A0A4V3D1R5"/>
<evidence type="ECO:0000256" key="1">
    <source>
        <dbReference type="SAM" id="MobiDB-lite"/>
    </source>
</evidence>
<evidence type="ECO:0000313" key="2">
    <source>
        <dbReference type="EMBL" id="TDQ12795.1"/>
    </source>
</evidence>
<feature type="region of interest" description="Disordered" evidence="1">
    <location>
        <begin position="1"/>
        <end position="21"/>
    </location>
</feature>
<proteinExistence type="predicted"/>
<name>A0A4V3D1R5_9SPHI</name>
<comment type="caution">
    <text evidence="2">The sequence shown here is derived from an EMBL/GenBank/DDBJ whole genome shotgun (WGS) entry which is preliminary data.</text>
</comment>
<accession>A0A4V3D1R5</accession>
<protein>
    <submittedName>
        <fullName evidence="2">Uncharacterized protein</fullName>
    </submittedName>
</protein>
<reference evidence="2 3" key="1">
    <citation type="submission" date="2019-03" db="EMBL/GenBank/DDBJ databases">
        <title>Genomic Encyclopedia of Archaeal and Bacterial Type Strains, Phase II (KMG-II): from individual species to whole genera.</title>
        <authorList>
            <person name="Goeker M."/>
        </authorList>
    </citation>
    <scope>NUCLEOTIDE SEQUENCE [LARGE SCALE GENOMIC DNA]</scope>
    <source>
        <strain evidence="2 3">DSM 19035</strain>
    </source>
</reference>
<dbReference type="Proteomes" id="UP000295620">
    <property type="component" value="Unassembled WGS sequence"/>
</dbReference>
<evidence type="ECO:0000313" key="3">
    <source>
        <dbReference type="Proteomes" id="UP000295620"/>
    </source>
</evidence>
<organism evidence="2 3">
    <name type="scientific">Pedobacter metabolipauper</name>
    <dbReference type="NCBI Taxonomy" id="425513"/>
    <lineage>
        <taxon>Bacteria</taxon>
        <taxon>Pseudomonadati</taxon>
        <taxon>Bacteroidota</taxon>
        <taxon>Sphingobacteriia</taxon>
        <taxon>Sphingobacteriales</taxon>
        <taxon>Sphingobacteriaceae</taxon>
        <taxon>Pedobacter</taxon>
    </lineage>
</organism>
<gene>
    <name evidence="2" type="ORF">ATK78_0002</name>
</gene>